<evidence type="ECO:0008006" key="3">
    <source>
        <dbReference type="Google" id="ProtNLM"/>
    </source>
</evidence>
<dbReference type="Proteomes" id="UP000317648">
    <property type="component" value="Chromosome"/>
</dbReference>
<organism evidence="1 2">
    <name type="scientific">Lignipirellula cremea</name>
    <dbReference type="NCBI Taxonomy" id="2528010"/>
    <lineage>
        <taxon>Bacteria</taxon>
        <taxon>Pseudomonadati</taxon>
        <taxon>Planctomycetota</taxon>
        <taxon>Planctomycetia</taxon>
        <taxon>Pirellulales</taxon>
        <taxon>Pirellulaceae</taxon>
        <taxon>Lignipirellula</taxon>
    </lineage>
</organism>
<gene>
    <name evidence="1" type="ORF">Pla8534_66600</name>
</gene>
<evidence type="ECO:0000313" key="1">
    <source>
        <dbReference type="EMBL" id="QDU98786.1"/>
    </source>
</evidence>
<evidence type="ECO:0000313" key="2">
    <source>
        <dbReference type="Proteomes" id="UP000317648"/>
    </source>
</evidence>
<dbReference type="AlphaFoldDB" id="A0A518E3V6"/>
<proteinExistence type="predicted"/>
<reference evidence="1 2" key="1">
    <citation type="submission" date="2019-02" db="EMBL/GenBank/DDBJ databases">
        <title>Deep-cultivation of Planctomycetes and their phenomic and genomic characterization uncovers novel biology.</title>
        <authorList>
            <person name="Wiegand S."/>
            <person name="Jogler M."/>
            <person name="Boedeker C."/>
            <person name="Pinto D."/>
            <person name="Vollmers J."/>
            <person name="Rivas-Marin E."/>
            <person name="Kohn T."/>
            <person name="Peeters S.H."/>
            <person name="Heuer A."/>
            <person name="Rast P."/>
            <person name="Oberbeckmann S."/>
            <person name="Bunk B."/>
            <person name="Jeske O."/>
            <person name="Meyerdierks A."/>
            <person name="Storesund J.E."/>
            <person name="Kallscheuer N."/>
            <person name="Luecker S."/>
            <person name="Lage O.M."/>
            <person name="Pohl T."/>
            <person name="Merkel B.J."/>
            <person name="Hornburger P."/>
            <person name="Mueller R.-W."/>
            <person name="Bruemmer F."/>
            <person name="Labrenz M."/>
            <person name="Spormann A.M."/>
            <person name="Op den Camp H."/>
            <person name="Overmann J."/>
            <person name="Amann R."/>
            <person name="Jetten M.S.M."/>
            <person name="Mascher T."/>
            <person name="Medema M.H."/>
            <person name="Devos D.P."/>
            <person name="Kaster A.-K."/>
            <person name="Ovreas L."/>
            <person name="Rohde M."/>
            <person name="Galperin M.Y."/>
            <person name="Jogler C."/>
        </authorList>
    </citation>
    <scope>NUCLEOTIDE SEQUENCE [LARGE SCALE GENOMIC DNA]</scope>
    <source>
        <strain evidence="1 2">Pla85_3_4</strain>
    </source>
</reference>
<dbReference type="RefSeq" id="WP_145058308.1">
    <property type="nucleotide sequence ID" value="NZ_CP036433.1"/>
</dbReference>
<accession>A0A518E3V6</accession>
<dbReference type="OrthoDB" id="274993at2"/>
<protein>
    <recommendedName>
        <fullName evidence="3">DUF1257 domain-containing protein</fullName>
    </recommendedName>
</protein>
<sequence length="122" mass="13584">MSHIVQIQTEVRDLVAVRAACERLKLPSPVIGSHRLYQGTVIGLGVELPGWRYRVVCDLVNGQLRYDNFGGRWGEQVHLDRFLQGYAVERTKIEARKKGHTVTEQSLEDGSVKLTVNVGGGV</sequence>
<dbReference type="KEGG" id="lcre:Pla8534_66600"/>
<keyword evidence="2" id="KW-1185">Reference proteome</keyword>
<name>A0A518E3V6_9BACT</name>
<dbReference type="EMBL" id="CP036433">
    <property type="protein sequence ID" value="QDU98786.1"/>
    <property type="molecule type" value="Genomic_DNA"/>
</dbReference>